<dbReference type="EMBL" id="JADGMS010000013">
    <property type="protein sequence ID" value="KAF9670980.1"/>
    <property type="molecule type" value="Genomic_DNA"/>
</dbReference>
<evidence type="ECO:0000256" key="6">
    <source>
        <dbReference type="RuleBase" id="RU363132"/>
    </source>
</evidence>
<dbReference type="PROSITE" id="PS50845">
    <property type="entry name" value="RETICULON"/>
    <property type="match status" value="1"/>
</dbReference>
<dbReference type="InterPro" id="IPR045064">
    <property type="entry name" value="Reticulon-like"/>
</dbReference>
<evidence type="ECO:0000256" key="5">
    <source>
        <dbReference type="ARBA" id="ARBA00023136"/>
    </source>
</evidence>
<dbReference type="OrthoDB" id="567788at2759"/>
<evidence type="ECO:0000256" key="4">
    <source>
        <dbReference type="ARBA" id="ARBA00022989"/>
    </source>
</evidence>
<keyword evidence="9" id="KW-1185">Reference proteome</keyword>
<dbReference type="Pfam" id="PF02453">
    <property type="entry name" value="Reticulon"/>
    <property type="match status" value="1"/>
</dbReference>
<evidence type="ECO:0000313" key="8">
    <source>
        <dbReference type="EMBL" id="KAF9670980.1"/>
    </source>
</evidence>
<evidence type="ECO:0000256" key="3">
    <source>
        <dbReference type="ARBA" id="ARBA00022824"/>
    </source>
</evidence>
<evidence type="ECO:0000313" key="9">
    <source>
        <dbReference type="Proteomes" id="UP000657918"/>
    </source>
</evidence>
<proteinExistence type="predicted"/>
<dbReference type="Proteomes" id="UP000657918">
    <property type="component" value="Unassembled WGS sequence"/>
</dbReference>
<dbReference type="GO" id="GO:0005789">
    <property type="term" value="C:endoplasmic reticulum membrane"/>
    <property type="evidence" value="ECO:0007669"/>
    <property type="project" value="UniProtKB-SubCell"/>
</dbReference>
<comment type="caution">
    <text evidence="8">The sequence shown here is derived from an EMBL/GenBank/DDBJ whole genome shotgun (WGS) entry which is preliminary data.</text>
</comment>
<dbReference type="PANTHER" id="PTHR10994:SF177">
    <property type="entry name" value="RETICULON-LIKE PROTEIN B15"/>
    <property type="match status" value="1"/>
</dbReference>
<comment type="subcellular location">
    <subcellularLocation>
        <location evidence="1 6">Endoplasmic reticulum membrane</location>
        <topology evidence="1 6">Multi-pass membrane protein</topology>
    </subcellularLocation>
</comment>
<evidence type="ECO:0000259" key="7">
    <source>
        <dbReference type="PROSITE" id="PS50845"/>
    </source>
</evidence>
<reference evidence="8 9" key="1">
    <citation type="submission" date="2020-10" db="EMBL/GenBank/DDBJ databases">
        <title>Plant Genome Project.</title>
        <authorList>
            <person name="Zhang R.-G."/>
        </authorList>
    </citation>
    <scope>NUCLEOTIDE SEQUENCE [LARGE SCALE GENOMIC DNA]</scope>
    <source>
        <strain evidence="8">FAFU-HL-1</strain>
        <tissue evidence="8">Leaf</tissue>
    </source>
</reference>
<dbReference type="PANTHER" id="PTHR10994">
    <property type="entry name" value="RETICULON"/>
    <property type="match status" value="1"/>
</dbReference>
<feature type="domain" description="Reticulon" evidence="7">
    <location>
        <begin position="60"/>
        <end position="246"/>
    </location>
</feature>
<keyword evidence="5" id="KW-0472">Membrane</keyword>
<sequence length="247" mass="28523">MDDPMDGFDSQLLKEIEDHDNDEKFDSSSEIEIDEYVMLHSTHKNHLFGRQKPLHLVLGDASIILWRNTQISTRILAIVTVIWFLFECLDDAGRPPNSPTLHCQMNCLSFRLLLRSIINRAFTSFQEVASGKDLKKFLKLPLQSLKGFAICSTLKCSYSNHDVQFDLQVIVVLWVLSVIGNLTQSQMVCVVFVMLMTVPKLCERNEDAVDIYAEKWWFEVKKQFAILNENVLKKLPIFGSEKYHTQH</sequence>
<organism evidence="8 9">
    <name type="scientific">Salix dunnii</name>
    <dbReference type="NCBI Taxonomy" id="1413687"/>
    <lineage>
        <taxon>Eukaryota</taxon>
        <taxon>Viridiplantae</taxon>
        <taxon>Streptophyta</taxon>
        <taxon>Embryophyta</taxon>
        <taxon>Tracheophyta</taxon>
        <taxon>Spermatophyta</taxon>
        <taxon>Magnoliopsida</taxon>
        <taxon>eudicotyledons</taxon>
        <taxon>Gunneridae</taxon>
        <taxon>Pentapetalae</taxon>
        <taxon>rosids</taxon>
        <taxon>fabids</taxon>
        <taxon>Malpighiales</taxon>
        <taxon>Salicaceae</taxon>
        <taxon>Saliceae</taxon>
        <taxon>Salix</taxon>
    </lineage>
</organism>
<dbReference type="GO" id="GO:0009617">
    <property type="term" value="P:response to bacterium"/>
    <property type="evidence" value="ECO:0007669"/>
    <property type="project" value="InterPro"/>
</dbReference>
<keyword evidence="2" id="KW-0812">Transmembrane</keyword>
<evidence type="ECO:0000256" key="1">
    <source>
        <dbReference type="ARBA" id="ARBA00004477"/>
    </source>
</evidence>
<protein>
    <recommendedName>
        <fullName evidence="6">Reticulon-like protein</fullName>
    </recommendedName>
</protein>
<dbReference type="InterPro" id="IPR003388">
    <property type="entry name" value="Reticulon"/>
</dbReference>
<accession>A0A835JHP8</accession>
<dbReference type="AlphaFoldDB" id="A0A835JHP8"/>
<keyword evidence="4" id="KW-1133">Transmembrane helix</keyword>
<evidence type="ECO:0000256" key="2">
    <source>
        <dbReference type="ARBA" id="ARBA00022692"/>
    </source>
</evidence>
<name>A0A835JHP8_9ROSI</name>
<keyword evidence="3 6" id="KW-0256">Endoplasmic reticulum</keyword>
<gene>
    <name evidence="8" type="ORF">SADUNF_Sadunf13G0125600</name>
</gene>